<dbReference type="InterPro" id="IPR004629">
    <property type="entry name" value="WecG_TagA_CpsF"/>
</dbReference>
<evidence type="ECO:0000313" key="3">
    <source>
        <dbReference type="EMBL" id="MBY6367527.1"/>
    </source>
</evidence>
<keyword evidence="1" id="KW-0328">Glycosyltransferase</keyword>
<keyword evidence="4" id="KW-1185">Reference proteome</keyword>
<dbReference type="EMBL" id="JABUBU010000010">
    <property type="protein sequence ID" value="MBY6367527.1"/>
    <property type="molecule type" value="Genomic_DNA"/>
</dbReference>
<dbReference type="PANTHER" id="PTHR34136">
    <property type="match status" value="1"/>
</dbReference>
<dbReference type="PANTHER" id="PTHR34136:SF1">
    <property type="entry name" value="UDP-N-ACETYL-D-MANNOSAMINURONIC ACID TRANSFERASE"/>
    <property type="match status" value="1"/>
</dbReference>
<name>A0ABS7P527_9NOCA</name>
<dbReference type="Pfam" id="PF03808">
    <property type="entry name" value="Glyco_tran_WecG"/>
    <property type="match status" value="1"/>
</dbReference>
<keyword evidence="2" id="KW-0808">Transferase</keyword>
<accession>A0ABS7P527</accession>
<reference evidence="3 4" key="1">
    <citation type="submission" date="2020-06" db="EMBL/GenBank/DDBJ databases">
        <title>Taxonomy, biology and ecology of Rhodococcus bacteria occurring in California pistachio and other woody hosts as revealed by genome sequence analyses.</title>
        <authorList>
            <person name="Gai Y."/>
            <person name="Riely B."/>
        </authorList>
    </citation>
    <scope>NUCLEOTIDE SEQUENCE [LARGE SCALE GENOMIC DNA]</scope>
    <source>
        <strain evidence="3 4">BP-281</strain>
    </source>
</reference>
<sequence>MDIAGTRVDLCGTPHVLSVVAERLSGGKPLAIGSVNLDHIHHFGGIERSRLNLPTERPTHEWLLLADGQPIVDRARDLTGTQWPRLTGADLLPRLLELARAERKSVGFLGGTPRVHEHLRTTLARDYPGLAVSGYWAPDRTTVEDDVLADDIAEQVRAAGTDVLVVGLGKPVQEVWIERFGDDTGARVFLAFGAAADFLSGDVARAPSIMSEHGLEWLFRLVHEPRRLFRRYLVQGPEAWLRLRGAYLVADSDPSAGRPVGDDAPRVRNARG</sequence>
<dbReference type="Proteomes" id="UP000825228">
    <property type="component" value="Unassembled WGS sequence"/>
</dbReference>
<proteinExistence type="predicted"/>
<protein>
    <submittedName>
        <fullName evidence="3">WecB/TagA/CpsF family glycosyltransferase</fullName>
    </submittedName>
</protein>
<evidence type="ECO:0000256" key="1">
    <source>
        <dbReference type="ARBA" id="ARBA00022676"/>
    </source>
</evidence>
<comment type="caution">
    <text evidence="3">The sequence shown here is derived from an EMBL/GenBank/DDBJ whole genome shotgun (WGS) entry which is preliminary data.</text>
</comment>
<evidence type="ECO:0000313" key="4">
    <source>
        <dbReference type="Proteomes" id="UP000825228"/>
    </source>
</evidence>
<organism evidence="3 4">
    <name type="scientific">Rhodococcoides corynebacterioides</name>
    <dbReference type="NCBI Taxonomy" id="53972"/>
    <lineage>
        <taxon>Bacteria</taxon>
        <taxon>Bacillati</taxon>
        <taxon>Actinomycetota</taxon>
        <taxon>Actinomycetes</taxon>
        <taxon>Mycobacteriales</taxon>
        <taxon>Nocardiaceae</taxon>
        <taxon>Rhodococcoides</taxon>
    </lineage>
</organism>
<dbReference type="NCBIfam" id="TIGR00696">
    <property type="entry name" value="wecG_tagA_cpsF"/>
    <property type="match status" value="1"/>
</dbReference>
<dbReference type="CDD" id="cd06533">
    <property type="entry name" value="Glyco_transf_WecG_TagA"/>
    <property type="match status" value="1"/>
</dbReference>
<gene>
    <name evidence="3" type="ORF">HQ603_12235</name>
</gene>
<evidence type="ECO:0000256" key="2">
    <source>
        <dbReference type="ARBA" id="ARBA00022679"/>
    </source>
</evidence>